<protein>
    <recommendedName>
        <fullName evidence="2">Methyltransferase domain-containing protein</fullName>
    </recommendedName>
</protein>
<dbReference type="Proteomes" id="UP000223913">
    <property type="component" value="Unassembled WGS sequence"/>
</dbReference>
<dbReference type="CDD" id="cd02440">
    <property type="entry name" value="AdoMet_MTases"/>
    <property type="match status" value="1"/>
</dbReference>
<evidence type="ECO:0000313" key="4">
    <source>
        <dbReference type="Proteomes" id="UP000223913"/>
    </source>
</evidence>
<dbReference type="Pfam" id="PF13649">
    <property type="entry name" value="Methyltransf_25"/>
    <property type="match status" value="1"/>
</dbReference>
<organism evidence="3 4">
    <name type="scientific">Flavilitoribacter nigricans (strain ATCC 23147 / DSM 23189 / NBRC 102662 / NCIMB 1420 / SS-2)</name>
    <name type="common">Lewinella nigricans</name>
    <dbReference type="NCBI Taxonomy" id="1122177"/>
    <lineage>
        <taxon>Bacteria</taxon>
        <taxon>Pseudomonadati</taxon>
        <taxon>Bacteroidota</taxon>
        <taxon>Saprospiria</taxon>
        <taxon>Saprospirales</taxon>
        <taxon>Lewinellaceae</taxon>
        <taxon>Flavilitoribacter</taxon>
    </lineage>
</organism>
<sequence length="248" mass="28219">MSTPQKAINDLHRSDLYLHFYGDSLTEERTAAECEYITHHCRMAPSSHILDLACGHGRHANWLARHGHRVSGVDMNSQFIAIAREEARTAGLDIEYIEGDILNIGFEAIFDTVLLLFNTFGFFDKTDGRELFRRIGKALKPGGRAFIDTRNRDQVLNHLVPCEVTEKGTDLMIDRISFDPVAGTTTNRRIYLKDGVRYDAPFTMYSYHYGDLAGMVEGSGMQIETVLGGWKQEDFDTRSRRIILILRK</sequence>
<dbReference type="Gene3D" id="2.20.25.110">
    <property type="entry name" value="S-adenosyl-L-methionine-dependent methyltransferases"/>
    <property type="match status" value="1"/>
</dbReference>
<comment type="caution">
    <text evidence="3">The sequence shown here is derived from an EMBL/GenBank/DDBJ whole genome shotgun (WGS) entry which is preliminary data.</text>
</comment>
<dbReference type="InterPro" id="IPR029063">
    <property type="entry name" value="SAM-dependent_MTases_sf"/>
</dbReference>
<proteinExistence type="predicted"/>
<evidence type="ECO:0000259" key="2">
    <source>
        <dbReference type="Pfam" id="PF13649"/>
    </source>
</evidence>
<keyword evidence="1" id="KW-0808">Transferase</keyword>
<gene>
    <name evidence="3" type="ORF">CRP01_35895</name>
</gene>
<dbReference type="PANTHER" id="PTHR43861">
    <property type="entry name" value="TRANS-ACONITATE 2-METHYLTRANSFERASE-RELATED"/>
    <property type="match status" value="1"/>
</dbReference>
<evidence type="ECO:0000256" key="1">
    <source>
        <dbReference type="ARBA" id="ARBA00022679"/>
    </source>
</evidence>
<keyword evidence="4" id="KW-1185">Reference proteome</keyword>
<name>A0A2D0MZN0_FLAN2</name>
<dbReference type="EMBL" id="PDUD01000050">
    <property type="protein sequence ID" value="PHN01731.1"/>
    <property type="molecule type" value="Genomic_DNA"/>
</dbReference>
<dbReference type="Gene3D" id="3.40.50.150">
    <property type="entry name" value="Vaccinia Virus protein VP39"/>
    <property type="match status" value="1"/>
</dbReference>
<dbReference type="AlphaFoldDB" id="A0A2D0MZN0"/>
<dbReference type="InterPro" id="IPR041698">
    <property type="entry name" value="Methyltransf_25"/>
</dbReference>
<dbReference type="SUPFAM" id="SSF53335">
    <property type="entry name" value="S-adenosyl-L-methionine-dependent methyltransferases"/>
    <property type="match status" value="1"/>
</dbReference>
<evidence type="ECO:0000313" key="3">
    <source>
        <dbReference type="EMBL" id="PHN01731.1"/>
    </source>
</evidence>
<reference evidence="3 4" key="1">
    <citation type="submission" date="2017-10" db="EMBL/GenBank/DDBJ databases">
        <title>The draft genome sequence of Lewinella nigricans NBRC 102662.</title>
        <authorList>
            <person name="Wang K."/>
        </authorList>
    </citation>
    <scope>NUCLEOTIDE SEQUENCE [LARGE SCALE GENOMIC DNA]</scope>
    <source>
        <strain evidence="3 4">NBRC 102662</strain>
    </source>
</reference>
<dbReference type="GO" id="GO:0016740">
    <property type="term" value="F:transferase activity"/>
    <property type="evidence" value="ECO:0007669"/>
    <property type="project" value="UniProtKB-KW"/>
</dbReference>
<feature type="domain" description="Methyltransferase" evidence="2">
    <location>
        <begin position="49"/>
        <end position="143"/>
    </location>
</feature>
<dbReference type="RefSeq" id="WP_099154917.1">
    <property type="nucleotide sequence ID" value="NZ_PDUD01000050.1"/>
</dbReference>
<accession>A0A2D0MZN0</accession>
<dbReference type="OrthoDB" id="9811589at2"/>